<dbReference type="AlphaFoldDB" id="A0A5R8KJ13"/>
<sequence>MIGLGNSMSFPMMHANFSRVISAGRACGAGLLIACFGLTATRASAAVLLWDSDSVGGVANDGTGTWENGVGTDWVSGGSNVLWNNANGDTAAFGDGVTTGGVTSTVTVAAGGVTVGGINFNAQANNGSLSLFRIQGGMVTLNDGAAIHNLATTDSALHSIDGALFTTGTVTLKGRRFWMSNTSFGGGGTLNIETTGQALFRNGGAFDGLSVINLNSGGIDIRGGSGGYNYAAGTTLNVNESLSLNSNSLNAGVMVNWLGPVVVKGTKTLSLTPVNAAATTLRMSEVISESGGVGNVTVNGSAASTTIFANANTYTGRTRVLAGNLQVGAAGVGATGSGLVTVESATAMLSGTGTVRGATTISSGASLRPGDGTGSGVTFLAGGGVGKLTFSDVTANSLILATGSTTFLTLAGATGNEANPLDGIQTVGLLTGGLGAHDQISVAGSLTLNTGSTIQVSLGTGYSPVFGDVFNLLDWATTSGALLPNAFNVNTDLVLETSAAMTLNGWSWDRSQFLSSGVVYVVPEPGRMLLLTVGLFGWLIRRDKKRV</sequence>
<organism evidence="3 4">
    <name type="scientific">Phragmitibacter flavus</name>
    <dbReference type="NCBI Taxonomy" id="2576071"/>
    <lineage>
        <taxon>Bacteria</taxon>
        <taxon>Pseudomonadati</taxon>
        <taxon>Verrucomicrobiota</taxon>
        <taxon>Verrucomicrobiia</taxon>
        <taxon>Verrucomicrobiales</taxon>
        <taxon>Verrucomicrobiaceae</taxon>
        <taxon>Phragmitibacter</taxon>
    </lineage>
</organism>
<evidence type="ECO:0000256" key="1">
    <source>
        <dbReference type="ARBA" id="ARBA00022729"/>
    </source>
</evidence>
<evidence type="ECO:0000259" key="2">
    <source>
        <dbReference type="Pfam" id="PF07589"/>
    </source>
</evidence>
<reference evidence="3 4" key="1">
    <citation type="submission" date="2019-05" db="EMBL/GenBank/DDBJ databases">
        <title>Verrucobacter flavum gen. nov., sp. nov. a new member of the family Verrucomicrobiaceae.</title>
        <authorList>
            <person name="Szuroczki S."/>
            <person name="Abbaszade G."/>
            <person name="Szabo A."/>
            <person name="Felfoldi T."/>
            <person name="Schumann P."/>
            <person name="Boka K."/>
            <person name="Keki Z."/>
            <person name="Toumi M."/>
            <person name="Toth E."/>
        </authorList>
    </citation>
    <scope>NUCLEOTIDE SEQUENCE [LARGE SCALE GENOMIC DNA]</scope>
    <source>
        <strain evidence="3 4">MG-N-17</strain>
    </source>
</reference>
<comment type="caution">
    <text evidence="3">The sequence shown here is derived from an EMBL/GenBank/DDBJ whole genome shotgun (WGS) entry which is preliminary data.</text>
</comment>
<name>A0A5R8KJ13_9BACT</name>
<dbReference type="Proteomes" id="UP000306196">
    <property type="component" value="Unassembled WGS sequence"/>
</dbReference>
<dbReference type="NCBIfam" id="TIGR02601">
    <property type="entry name" value="autotrns_rpt"/>
    <property type="match status" value="1"/>
</dbReference>
<dbReference type="NCBIfam" id="TIGR02595">
    <property type="entry name" value="PEP_CTERM"/>
    <property type="match status" value="1"/>
</dbReference>
<protein>
    <submittedName>
        <fullName evidence="3">PEP-CTERM sorting domain-containing protein</fullName>
    </submittedName>
</protein>
<dbReference type="InterPro" id="IPR013424">
    <property type="entry name" value="Ice-binding_C"/>
</dbReference>
<dbReference type="Pfam" id="PF07589">
    <property type="entry name" value="PEP-CTERM"/>
    <property type="match status" value="1"/>
</dbReference>
<dbReference type="EMBL" id="VAUV01000002">
    <property type="protein sequence ID" value="TLD72318.1"/>
    <property type="molecule type" value="Genomic_DNA"/>
</dbReference>
<proteinExistence type="predicted"/>
<dbReference type="InterPro" id="IPR013425">
    <property type="entry name" value="Autotrns_rpt"/>
</dbReference>
<accession>A0A5R8KJ13</accession>
<keyword evidence="4" id="KW-1185">Reference proteome</keyword>
<gene>
    <name evidence="3" type="ORF">FEM03_02895</name>
</gene>
<evidence type="ECO:0000313" key="4">
    <source>
        <dbReference type="Proteomes" id="UP000306196"/>
    </source>
</evidence>
<keyword evidence="1" id="KW-0732">Signal</keyword>
<evidence type="ECO:0000313" key="3">
    <source>
        <dbReference type="EMBL" id="TLD72318.1"/>
    </source>
</evidence>
<feature type="domain" description="Ice-binding protein C-terminal" evidence="2">
    <location>
        <begin position="522"/>
        <end position="542"/>
    </location>
</feature>
<dbReference type="OrthoDB" id="174034at2"/>